<dbReference type="RefSeq" id="WP_369704389.1">
    <property type="nucleotide sequence ID" value="NZ_JBGEWD010000008.1"/>
</dbReference>
<evidence type="ECO:0000259" key="2">
    <source>
        <dbReference type="Pfam" id="PF11495"/>
    </source>
</evidence>
<dbReference type="PANTHER" id="PTHR34293:SF1">
    <property type="entry name" value="HTH-TYPE TRANSCRIPTIONAL REGULATOR TRMBL2"/>
    <property type="match status" value="1"/>
</dbReference>
<name>A0ABV4BPQ9_9CLOT</name>
<evidence type="ECO:0000313" key="3">
    <source>
        <dbReference type="EMBL" id="MEY8000498.1"/>
    </source>
</evidence>
<accession>A0ABV4BPQ9</accession>
<dbReference type="InterPro" id="IPR021586">
    <property type="entry name" value="Tscrpt_reg_TrmB_C"/>
</dbReference>
<dbReference type="Pfam" id="PF01978">
    <property type="entry name" value="TrmB"/>
    <property type="match status" value="1"/>
</dbReference>
<dbReference type="Proteomes" id="UP001564657">
    <property type="component" value="Unassembled WGS sequence"/>
</dbReference>
<dbReference type="InterPro" id="IPR036390">
    <property type="entry name" value="WH_DNA-bd_sf"/>
</dbReference>
<gene>
    <name evidence="3" type="ORF">AB8U03_09880</name>
</gene>
<dbReference type="Gene3D" id="1.10.10.10">
    <property type="entry name" value="Winged helix-like DNA-binding domain superfamily/Winged helix DNA-binding domain"/>
    <property type="match status" value="1"/>
</dbReference>
<protein>
    <submittedName>
        <fullName evidence="3">TrmB family transcriptional regulator</fullName>
    </submittedName>
</protein>
<evidence type="ECO:0000313" key="4">
    <source>
        <dbReference type="Proteomes" id="UP001564657"/>
    </source>
</evidence>
<dbReference type="SUPFAM" id="SSF46785">
    <property type="entry name" value="Winged helix' DNA-binding domain"/>
    <property type="match status" value="1"/>
</dbReference>
<organism evidence="3 4">
    <name type="scientific">Clostridium moutaii</name>
    <dbReference type="NCBI Taxonomy" id="3240932"/>
    <lineage>
        <taxon>Bacteria</taxon>
        <taxon>Bacillati</taxon>
        <taxon>Bacillota</taxon>
        <taxon>Clostridia</taxon>
        <taxon>Eubacteriales</taxon>
        <taxon>Clostridiaceae</taxon>
        <taxon>Clostridium</taxon>
    </lineage>
</organism>
<keyword evidence="4" id="KW-1185">Reference proteome</keyword>
<proteinExistence type="predicted"/>
<dbReference type="InterPro" id="IPR011991">
    <property type="entry name" value="ArsR-like_HTH"/>
</dbReference>
<dbReference type="CDD" id="cd09124">
    <property type="entry name" value="PLDc_like_TrmB_middle"/>
    <property type="match status" value="1"/>
</dbReference>
<evidence type="ECO:0000259" key="1">
    <source>
        <dbReference type="Pfam" id="PF01978"/>
    </source>
</evidence>
<dbReference type="Pfam" id="PF11495">
    <property type="entry name" value="Regulator_TrmB"/>
    <property type="match status" value="1"/>
</dbReference>
<feature type="domain" description="Transcription regulator TrmB C-terminal" evidence="2">
    <location>
        <begin position="108"/>
        <end position="229"/>
    </location>
</feature>
<dbReference type="InterPro" id="IPR051797">
    <property type="entry name" value="TrmB-like"/>
</dbReference>
<reference evidence="3 4" key="1">
    <citation type="submission" date="2024-08" db="EMBL/GenBank/DDBJ databases">
        <title>Clostridium lapicellarii sp. nov., and Clostridium renhuaiense sp. nov., two species isolated from the mud in a fermentation cellar used for producing sauce-flavour Chinese liquors.</title>
        <authorList>
            <person name="Yang F."/>
            <person name="Wang H."/>
            <person name="Chen L.Q."/>
            <person name="Zhou N."/>
            <person name="Lu J.J."/>
            <person name="Pu X.X."/>
            <person name="Wan B."/>
            <person name="Wang L."/>
            <person name="Liu S.J."/>
        </authorList>
    </citation>
    <scope>NUCLEOTIDE SEQUENCE [LARGE SCALE GENOMIC DNA]</scope>
    <source>
        <strain evidence="3 4">MT-5</strain>
    </source>
</reference>
<dbReference type="InterPro" id="IPR002831">
    <property type="entry name" value="Tscrpt_reg_TrmB_N"/>
</dbReference>
<comment type="caution">
    <text evidence="3">The sequence shown here is derived from an EMBL/GenBank/DDBJ whole genome shotgun (WGS) entry which is preliminary data.</text>
</comment>
<sequence>MDRILELLKNFDLTDVEAKVYIELLKNGPSTGYEISKISAVPRSRVYNVLSKLVKNGFVVASKSKNPTYYNCISVDEFISNKKFEYNSLFSEMSNELKKVERSNNMDYIWYINGYNNIFNKCRNILKKSKKEVYVQVWMEDVPQIHEELKTLDNKDIPLLTVLYSSEHKYKLDLKLVYRHGFEDEKHAELGGRLISLVSDDKEVVFGRIFDNEESEVIWTENRSLVFLVKEYVKHDAYCLKLIDSVEKSNSNKLNQCISNIRDIF</sequence>
<dbReference type="CDD" id="cd00090">
    <property type="entry name" value="HTH_ARSR"/>
    <property type="match status" value="1"/>
</dbReference>
<dbReference type="PANTHER" id="PTHR34293">
    <property type="entry name" value="HTH-TYPE TRANSCRIPTIONAL REGULATOR TRMBL2"/>
    <property type="match status" value="1"/>
</dbReference>
<dbReference type="EMBL" id="JBGEWD010000008">
    <property type="protein sequence ID" value="MEY8000498.1"/>
    <property type="molecule type" value="Genomic_DNA"/>
</dbReference>
<feature type="domain" description="Transcription regulator TrmB N-terminal" evidence="1">
    <location>
        <begin position="8"/>
        <end position="75"/>
    </location>
</feature>
<dbReference type="InterPro" id="IPR036388">
    <property type="entry name" value="WH-like_DNA-bd_sf"/>
</dbReference>